<reference evidence="4" key="1">
    <citation type="journal article" date="2021" name="PeerJ">
        <title>Extensive microbial diversity within the chicken gut microbiome revealed by metagenomics and culture.</title>
        <authorList>
            <person name="Gilroy R."/>
            <person name="Ravi A."/>
            <person name="Getino M."/>
            <person name="Pursley I."/>
            <person name="Horton D.L."/>
            <person name="Alikhan N.F."/>
            <person name="Baker D."/>
            <person name="Gharbi K."/>
            <person name="Hall N."/>
            <person name="Watson M."/>
            <person name="Adriaenssens E.M."/>
            <person name="Foster-Nyarko E."/>
            <person name="Jarju S."/>
            <person name="Secka A."/>
            <person name="Antonio M."/>
            <person name="Oren A."/>
            <person name="Chaudhuri R.R."/>
            <person name="La Ragione R."/>
            <person name="Hildebrand F."/>
            <person name="Pallen M.J."/>
        </authorList>
    </citation>
    <scope>NUCLEOTIDE SEQUENCE</scope>
    <source>
        <strain evidence="4">CHK192-8294</strain>
    </source>
</reference>
<dbReference type="GO" id="GO:0016832">
    <property type="term" value="F:aldehyde-lyase activity"/>
    <property type="evidence" value="ECO:0007669"/>
    <property type="project" value="InterPro"/>
</dbReference>
<dbReference type="Pfam" id="PF09363">
    <property type="entry name" value="XFP_C"/>
    <property type="match status" value="1"/>
</dbReference>
<evidence type="ECO:0000256" key="2">
    <source>
        <dbReference type="ARBA" id="ARBA00023239"/>
    </source>
</evidence>
<protein>
    <submittedName>
        <fullName evidence="4">Phosphoketolase</fullName>
    </submittedName>
</protein>
<dbReference type="AlphaFoldDB" id="A0A9D2MML3"/>
<feature type="domain" description="Xylulose 5-phosphate/Fructose 6-phosphate phosphoketolase C-terminal" evidence="3">
    <location>
        <begin position="20"/>
        <end position="220"/>
    </location>
</feature>
<feature type="non-terminal residue" evidence="4">
    <location>
        <position position="1"/>
    </location>
</feature>
<comment type="similarity">
    <text evidence="1">Belongs to the XFP family.</text>
</comment>
<keyword evidence="2" id="KW-0456">Lyase</keyword>
<dbReference type="InterPro" id="IPR018969">
    <property type="entry name" value="Xul5P/Fru6P_PKetolase_C"/>
</dbReference>
<evidence type="ECO:0000313" key="4">
    <source>
        <dbReference type="EMBL" id="HJB80515.1"/>
    </source>
</evidence>
<gene>
    <name evidence="4" type="ORF">H9712_05985</name>
</gene>
<organism evidence="4 5">
    <name type="scientific">Candidatus Flavonifractor intestinigallinarum</name>
    <dbReference type="NCBI Taxonomy" id="2838586"/>
    <lineage>
        <taxon>Bacteria</taxon>
        <taxon>Bacillati</taxon>
        <taxon>Bacillota</taxon>
        <taxon>Clostridia</taxon>
        <taxon>Eubacteriales</taxon>
        <taxon>Oscillospiraceae</taxon>
        <taxon>Flavonifractor</taxon>
    </lineage>
</organism>
<name>A0A9D2MML3_9FIRM</name>
<dbReference type="InterPro" id="IPR009014">
    <property type="entry name" value="Transketo_C/PFOR_II"/>
</dbReference>
<dbReference type="SUPFAM" id="SSF52922">
    <property type="entry name" value="TK C-terminal domain-like"/>
    <property type="match status" value="1"/>
</dbReference>
<evidence type="ECO:0000256" key="1">
    <source>
        <dbReference type="ARBA" id="ARBA00005623"/>
    </source>
</evidence>
<sequence>SCFDHCIKSRNYINVLVTSKHPRPQWLTMDEAIKHCTHGIGIWQWASNDQGAEPDAVLACCGETPTLETLAAVTILRRYLPELKVRVVNVVDLMKLQPHTEHPHGLTDEDYDVLFTTDKPIIFAFHGYATLVHELTYRRHNKNLHVRGYKEEGGLTTPFDMRVQNNIDRFDLVIDTVKRLPQLGNRGAFLIQLMKDKLVEHRQYITAHGQDMPEIRDWRWNGGAGI</sequence>
<dbReference type="GO" id="GO:0005975">
    <property type="term" value="P:carbohydrate metabolic process"/>
    <property type="evidence" value="ECO:0007669"/>
    <property type="project" value="InterPro"/>
</dbReference>
<comment type="caution">
    <text evidence="4">The sequence shown here is derived from an EMBL/GenBank/DDBJ whole genome shotgun (WGS) entry which is preliminary data.</text>
</comment>
<proteinExistence type="inferred from homology"/>
<dbReference type="Proteomes" id="UP000823921">
    <property type="component" value="Unassembled WGS sequence"/>
</dbReference>
<evidence type="ECO:0000313" key="5">
    <source>
        <dbReference type="Proteomes" id="UP000823921"/>
    </source>
</evidence>
<accession>A0A9D2MML3</accession>
<dbReference type="PANTHER" id="PTHR31273:SF0">
    <property type="entry name" value="PHOSPHOKETOLASE-RELATED"/>
    <property type="match status" value="1"/>
</dbReference>
<dbReference type="PANTHER" id="PTHR31273">
    <property type="entry name" value="PHOSPHOKETOLASE-RELATED"/>
    <property type="match status" value="1"/>
</dbReference>
<dbReference type="InterPro" id="IPR005593">
    <property type="entry name" value="Xul5P/Fru6P_PKetolase"/>
</dbReference>
<dbReference type="EMBL" id="DWXO01000059">
    <property type="protein sequence ID" value="HJB80515.1"/>
    <property type="molecule type" value="Genomic_DNA"/>
</dbReference>
<dbReference type="Gene3D" id="3.40.50.970">
    <property type="match status" value="1"/>
</dbReference>
<evidence type="ECO:0000259" key="3">
    <source>
        <dbReference type="Pfam" id="PF09363"/>
    </source>
</evidence>
<dbReference type="Gene3D" id="3.40.50.920">
    <property type="match status" value="1"/>
</dbReference>
<reference evidence="4" key="2">
    <citation type="submission" date="2021-04" db="EMBL/GenBank/DDBJ databases">
        <authorList>
            <person name="Gilroy R."/>
        </authorList>
    </citation>
    <scope>NUCLEOTIDE SEQUENCE</scope>
    <source>
        <strain evidence="4">CHK192-8294</strain>
    </source>
</reference>